<accession>A0AAW0AHB2</accession>
<gene>
    <name evidence="1" type="ORF">R3P38DRAFT_3211165</name>
</gene>
<reference evidence="1 2" key="1">
    <citation type="journal article" date="2024" name="J Genomics">
        <title>Draft genome sequencing and assembly of Favolaschia claudopus CIRM-BRFM 2984 isolated from oak limbs.</title>
        <authorList>
            <person name="Navarro D."/>
            <person name="Drula E."/>
            <person name="Chaduli D."/>
            <person name="Cazenave R."/>
            <person name="Ahrendt S."/>
            <person name="Wang J."/>
            <person name="Lipzen A."/>
            <person name="Daum C."/>
            <person name="Barry K."/>
            <person name="Grigoriev I.V."/>
            <person name="Favel A."/>
            <person name="Rosso M.N."/>
            <person name="Martin F."/>
        </authorList>
    </citation>
    <scope>NUCLEOTIDE SEQUENCE [LARGE SCALE GENOMIC DNA]</scope>
    <source>
        <strain evidence="1 2">CIRM-BRFM 2984</strain>
    </source>
</reference>
<comment type="caution">
    <text evidence="1">The sequence shown here is derived from an EMBL/GenBank/DDBJ whole genome shotgun (WGS) entry which is preliminary data.</text>
</comment>
<sequence length="278" mass="30676">MYGVASSGDTSTCSSTHAPYSAGHHCVRDLVVVSWNMDGRLLPNLARPDFRTSIEQCDVFFVQETHLRPDQKDMLRCIEGFDSWTMSRKMLEGQDTYGGVCAFTRKSLNARLDGERSSADIMVLRIGDMHFINAYVAGEHSSASRHFSDWQALHPWDTFSVLVREMSEAGLAFSVHGDLNGRSGVLCPSGLEHPPRIAEDMVVNSQGRKLVELCEENNLCLVNGCTTIPGNHHGFTFFGRKNTELDLGKSTVDYVDRPGIGPGLNLFIFSSSAIVLKA</sequence>
<dbReference type="AlphaFoldDB" id="A0AAW0AHB2"/>
<evidence type="ECO:0000313" key="2">
    <source>
        <dbReference type="Proteomes" id="UP001362999"/>
    </source>
</evidence>
<dbReference type="Proteomes" id="UP001362999">
    <property type="component" value="Unassembled WGS sequence"/>
</dbReference>
<dbReference type="Gene3D" id="3.60.10.10">
    <property type="entry name" value="Endonuclease/exonuclease/phosphatase"/>
    <property type="match status" value="1"/>
</dbReference>
<evidence type="ECO:0000313" key="1">
    <source>
        <dbReference type="EMBL" id="KAK7008264.1"/>
    </source>
</evidence>
<dbReference type="EMBL" id="JAWWNJ010000068">
    <property type="protein sequence ID" value="KAK7008264.1"/>
    <property type="molecule type" value="Genomic_DNA"/>
</dbReference>
<keyword evidence="2" id="KW-1185">Reference proteome</keyword>
<dbReference type="SUPFAM" id="SSF56219">
    <property type="entry name" value="DNase I-like"/>
    <property type="match status" value="1"/>
</dbReference>
<proteinExistence type="predicted"/>
<dbReference type="InterPro" id="IPR036691">
    <property type="entry name" value="Endo/exonu/phosph_ase_sf"/>
</dbReference>
<protein>
    <recommendedName>
        <fullName evidence="3">Endonuclease/exonuclease/phosphatase domain-containing protein</fullName>
    </recommendedName>
</protein>
<name>A0AAW0AHB2_9AGAR</name>
<organism evidence="1 2">
    <name type="scientific">Favolaschia claudopus</name>
    <dbReference type="NCBI Taxonomy" id="2862362"/>
    <lineage>
        <taxon>Eukaryota</taxon>
        <taxon>Fungi</taxon>
        <taxon>Dikarya</taxon>
        <taxon>Basidiomycota</taxon>
        <taxon>Agaricomycotina</taxon>
        <taxon>Agaricomycetes</taxon>
        <taxon>Agaricomycetidae</taxon>
        <taxon>Agaricales</taxon>
        <taxon>Marasmiineae</taxon>
        <taxon>Mycenaceae</taxon>
        <taxon>Favolaschia</taxon>
    </lineage>
</organism>
<evidence type="ECO:0008006" key="3">
    <source>
        <dbReference type="Google" id="ProtNLM"/>
    </source>
</evidence>